<dbReference type="Proteomes" id="UP000887566">
    <property type="component" value="Unplaced"/>
</dbReference>
<feature type="domain" description="Protein kinase" evidence="5">
    <location>
        <begin position="1"/>
        <end position="124"/>
    </location>
</feature>
<evidence type="ECO:0000259" key="5">
    <source>
        <dbReference type="PROSITE" id="PS50011"/>
    </source>
</evidence>
<reference evidence="7" key="1">
    <citation type="submission" date="2022-11" db="UniProtKB">
        <authorList>
            <consortium name="WormBaseParasite"/>
        </authorList>
    </citation>
    <scope>IDENTIFICATION</scope>
</reference>
<dbReference type="SUPFAM" id="SSF56112">
    <property type="entry name" value="Protein kinase-like (PK-like)"/>
    <property type="match status" value="1"/>
</dbReference>
<dbReference type="PROSITE" id="PS50011">
    <property type="entry name" value="PROTEIN_KINASE_DOM"/>
    <property type="match status" value="1"/>
</dbReference>
<dbReference type="InterPro" id="IPR011009">
    <property type="entry name" value="Kinase-like_dom_sf"/>
</dbReference>
<dbReference type="PANTHER" id="PTHR48016">
    <property type="entry name" value="MAP KINASE KINASE KINASE SSK2-RELATED-RELATED"/>
    <property type="match status" value="1"/>
</dbReference>
<dbReference type="InterPro" id="IPR008271">
    <property type="entry name" value="Ser/Thr_kinase_AS"/>
</dbReference>
<evidence type="ECO:0000313" key="7">
    <source>
        <dbReference type="WBParaSite" id="PSAMB.scaffold6333size9705.g28346.t1"/>
    </source>
</evidence>
<dbReference type="PROSITE" id="PS00108">
    <property type="entry name" value="PROTEIN_KINASE_ST"/>
    <property type="match status" value="1"/>
</dbReference>
<organism evidence="6 7">
    <name type="scientific">Plectus sambesii</name>
    <dbReference type="NCBI Taxonomy" id="2011161"/>
    <lineage>
        <taxon>Eukaryota</taxon>
        <taxon>Metazoa</taxon>
        <taxon>Ecdysozoa</taxon>
        <taxon>Nematoda</taxon>
        <taxon>Chromadorea</taxon>
        <taxon>Plectida</taxon>
        <taxon>Plectina</taxon>
        <taxon>Plectoidea</taxon>
        <taxon>Plectidae</taxon>
        <taxon>Plectus</taxon>
    </lineage>
</organism>
<dbReference type="PANTHER" id="PTHR48016:SF56">
    <property type="entry name" value="MAPKK KINASE"/>
    <property type="match status" value="1"/>
</dbReference>
<dbReference type="GO" id="GO:0005524">
    <property type="term" value="F:ATP binding"/>
    <property type="evidence" value="ECO:0007669"/>
    <property type="project" value="UniProtKB-KW"/>
</dbReference>
<proteinExistence type="predicted"/>
<dbReference type="InterPro" id="IPR000719">
    <property type="entry name" value="Prot_kinase_dom"/>
</dbReference>
<keyword evidence="1" id="KW-0808">Transferase</keyword>
<evidence type="ECO:0000256" key="1">
    <source>
        <dbReference type="ARBA" id="ARBA00022679"/>
    </source>
</evidence>
<keyword evidence="3" id="KW-0418">Kinase</keyword>
<dbReference type="GO" id="GO:0004672">
    <property type="term" value="F:protein kinase activity"/>
    <property type="evidence" value="ECO:0007669"/>
    <property type="project" value="InterPro"/>
</dbReference>
<dbReference type="InterPro" id="IPR050538">
    <property type="entry name" value="MAP_kinase_kinase_kinase"/>
</dbReference>
<keyword evidence="2" id="KW-0547">Nucleotide-binding</keyword>
<dbReference type="SMART" id="SM00220">
    <property type="entry name" value="S_TKc"/>
    <property type="match status" value="1"/>
</dbReference>
<protein>
    <submittedName>
        <fullName evidence="7">Protein kinase domain-containing protein</fullName>
    </submittedName>
</protein>
<keyword evidence="6" id="KW-1185">Reference proteome</keyword>
<dbReference type="AlphaFoldDB" id="A0A914X417"/>
<dbReference type="WBParaSite" id="PSAMB.scaffold6333size9705.g28346.t1">
    <property type="protein sequence ID" value="PSAMB.scaffold6333size9705.g28346.t1"/>
    <property type="gene ID" value="PSAMB.scaffold6333size9705.g28346"/>
</dbReference>
<dbReference type="Gene3D" id="1.10.510.10">
    <property type="entry name" value="Transferase(Phosphotransferase) domain 1"/>
    <property type="match status" value="1"/>
</dbReference>
<dbReference type="Pfam" id="PF00069">
    <property type="entry name" value="Pkinase"/>
    <property type="match status" value="1"/>
</dbReference>
<sequence>MDSEKLILFTEYMENGSIREKIVDNPLKEATALKYTFQTTQGLHFLHHYKEGRIVHRDIKCDNLLLTSNDDVKLADFGLAHKLGIDNESTMMSQFAPSGFAGTVAHAAPQVLFGTPHSCRADIW</sequence>
<evidence type="ECO:0000256" key="2">
    <source>
        <dbReference type="ARBA" id="ARBA00022741"/>
    </source>
</evidence>
<evidence type="ECO:0000313" key="6">
    <source>
        <dbReference type="Proteomes" id="UP000887566"/>
    </source>
</evidence>
<name>A0A914X417_9BILA</name>
<evidence type="ECO:0000256" key="3">
    <source>
        <dbReference type="ARBA" id="ARBA00022777"/>
    </source>
</evidence>
<keyword evidence="4" id="KW-0067">ATP-binding</keyword>
<evidence type="ECO:0000256" key="4">
    <source>
        <dbReference type="ARBA" id="ARBA00022840"/>
    </source>
</evidence>
<accession>A0A914X417</accession>